<gene>
    <name evidence="2" type="ORF">AK812_SmicGene10698</name>
</gene>
<accession>A0A1Q9EF88</accession>
<proteinExistence type="predicted"/>
<evidence type="ECO:0000256" key="1">
    <source>
        <dbReference type="SAM" id="MobiDB-lite"/>
    </source>
</evidence>
<dbReference type="Proteomes" id="UP000186817">
    <property type="component" value="Unassembled WGS sequence"/>
</dbReference>
<dbReference type="AlphaFoldDB" id="A0A1Q9EF88"/>
<organism evidence="2 3">
    <name type="scientific">Symbiodinium microadriaticum</name>
    <name type="common">Dinoflagellate</name>
    <name type="synonym">Zooxanthella microadriatica</name>
    <dbReference type="NCBI Taxonomy" id="2951"/>
    <lineage>
        <taxon>Eukaryota</taxon>
        <taxon>Sar</taxon>
        <taxon>Alveolata</taxon>
        <taxon>Dinophyceae</taxon>
        <taxon>Suessiales</taxon>
        <taxon>Symbiodiniaceae</taxon>
        <taxon>Symbiodinium</taxon>
    </lineage>
</organism>
<evidence type="ECO:0000313" key="2">
    <source>
        <dbReference type="EMBL" id="OLQ06037.1"/>
    </source>
</evidence>
<reference evidence="2 3" key="1">
    <citation type="submission" date="2016-02" db="EMBL/GenBank/DDBJ databases">
        <title>Genome analysis of coral dinoflagellate symbionts highlights evolutionary adaptations to a symbiotic lifestyle.</title>
        <authorList>
            <person name="Aranda M."/>
            <person name="Li Y."/>
            <person name="Liew Y.J."/>
            <person name="Baumgarten S."/>
            <person name="Simakov O."/>
            <person name="Wilson M."/>
            <person name="Piel J."/>
            <person name="Ashoor H."/>
            <person name="Bougouffa S."/>
            <person name="Bajic V.B."/>
            <person name="Ryu T."/>
            <person name="Ravasi T."/>
            <person name="Bayer T."/>
            <person name="Micklem G."/>
            <person name="Kim H."/>
            <person name="Bhak J."/>
            <person name="Lajeunesse T.C."/>
            <person name="Voolstra C.R."/>
        </authorList>
    </citation>
    <scope>NUCLEOTIDE SEQUENCE [LARGE SCALE GENOMIC DNA]</scope>
    <source>
        <strain evidence="2 3">CCMP2467</strain>
    </source>
</reference>
<sequence length="150" mass="15970">MQSRLGATARAPAGLDDTPARSPARSQVGELQRTHPARCVKSGKQQPCWRGVEPVGMLCEHMCEHGHQMVCYVVAEATWSLRLRKWQGSLAGGALSEKLKGGGALAGKAPAGREPTLASTSARLCTGSVRRFVTASTHGHRWPENVAAFA</sequence>
<keyword evidence="3" id="KW-1185">Reference proteome</keyword>
<feature type="region of interest" description="Disordered" evidence="1">
    <location>
        <begin position="1"/>
        <end position="38"/>
    </location>
</feature>
<name>A0A1Q9EF88_SYMMI</name>
<dbReference type="EMBL" id="LSRX01000169">
    <property type="protein sequence ID" value="OLQ06037.1"/>
    <property type="molecule type" value="Genomic_DNA"/>
</dbReference>
<evidence type="ECO:0000313" key="3">
    <source>
        <dbReference type="Proteomes" id="UP000186817"/>
    </source>
</evidence>
<comment type="caution">
    <text evidence="2">The sequence shown here is derived from an EMBL/GenBank/DDBJ whole genome shotgun (WGS) entry which is preliminary data.</text>
</comment>
<protein>
    <submittedName>
        <fullName evidence="2">Uncharacterized protein</fullName>
    </submittedName>
</protein>